<sequence>MFASYGPSTLRRKAAEVAAALEGTRVELGEGGGAVEDASRRKRAKTAATRPATAAAAGRAAAAAADVASAPPEVLYVDGARGEKTPMLCVDGPAALRAASDDAMAAMDAAGAAGVVPVPVPVAVPVPPVPIVVVGGRRTRPVCAQALPWARGFIGCPGIACDASHDFTSLFDHDGARACGNRKSTPLEVDNPKDATHFRARSAECPWSRRRVQRTLERASDPVTLRALLDEFAPRAKAVKKKHVDGQCSSCYSAHMTLIRSMDARKKLATSRRGGGGRGNDGEGDARAASGVDVHTLVSAVFTAPFFVKGAAEFGSMLVDGAVTPKSIASNPLLLHLFHVDAVKNIFITAMCYFASKFNIAERRRVCQLMMAMMLMLLPIFKIAPATTSGPPIPPPAIAYIGVTSVCYALALAGKEKKTRAKRA</sequence>
<dbReference type="OrthoDB" id="501991at2759"/>
<keyword evidence="4" id="KW-1185">Reference proteome</keyword>
<dbReference type="Proteomes" id="UP000001876">
    <property type="component" value="Unassembled WGS sequence"/>
</dbReference>
<feature type="transmembrane region" description="Helical" evidence="2">
    <location>
        <begin position="333"/>
        <end position="354"/>
    </location>
</feature>
<reference evidence="3 4" key="1">
    <citation type="journal article" date="2009" name="Science">
        <title>Green evolution and dynamic adaptations revealed by genomes of the marine picoeukaryotes Micromonas.</title>
        <authorList>
            <person name="Worden A.Z."/>
            <person name="Lee J.H."/>
            <person name="Mock T."/>
            <person name="Rouze P."/>
            <person name="Simmons M.P."/>
            <person name="Aerts A.L."/>
            <person name="Allen A.E."/>
            <person name="Cuvelier M.L."/>
            <person name="Derelle E."/>
            <person name="Everett M.V."/>
            <person name="Foulon E."/>
            <person name="Grimwood J."/>
            <person name="Gundlach H."/>
            <person name="Henrissat B."/>
            <person name="Napoli C."/>
            <person name="McDonald S.M."/>
            <person name="Parker M.S."/>
            <person name="Rombauts S."/>
            <person name="Salamov A."/>
            <person name="Von Dassow P."/>
            <person name="Badger J.H."/>
            <person name="Coutinho P.M."/>
            <person name="Demir E."/>
            <person name="Dubchak I."/>
            <person name="Gentemann C."/>
            <person name="Eikrem W."/>
            <person name="Gready J.E."/>
            <person name="John U."/>
            <person name="Lanier W."/>
            <person name="Lindquist E.A."/>
            <person name="Lucas S."/>
            <person name="Mayer K.F."/>
            <person name="Moreau H."/>
            <person name="Not F."/>
            <person name="Otillar R."/>
            <person name="Panaud O."/>
            <person name="Pangilinan J."/>
            <person name="Paulsen I."/>
            <person name="Piegu B."/>
            <person name="Poliakov A."/>
            <person name="Robbens S."/>
            <person name="Schmutz J."/>
            <person name="Toulza E."/>
            <person name="Wyss T."/>
            <person name="Zelensky A."/>
            <person name="Zhou K."/>
            <person name="Armbrust E.V."/>
            <person name="Bhattacharya D."/>
            <person name="Goodenough U.W."/>
            <person name="Van de Peer Y."/>
            <person name="Grigoriev I.V."/>
        </authorList>
    </citation>
    <scope>NUCLEOTIDE SEQUENCE [LARGE SCALE GENOMIC DNA]</scope>
    <source>
        <strain evidence="3 4">CCMP1545</strain>
    </source>
</reference>
<feature type="transmembrane region" description="Helical" evidence="2">
    <location>
        <begin position="366"/>
        <end position="385"/>
    </location>
</feature>
<protein>
    <submittedName>
        <fullName evidence="3">Predicted protein</fullName>
    </submittedName>
</protein>
<name>C1N0P5_MICPC</name>
<keyword evidence="2" id="KW-1133">Transmembrane helix</keyword>
<dbReference type="STRING" id="564608.C1N0P5"/>
<accession>C1N0P5</accession>
<organism evidence="4">
    <name type="scientific">Micromonas pusilla (strain CCMP1545)</name>
    <name type="common">Picoplanktonic green alga</name>
    <dbReference type="NCBI Taxonomy" id="564608"/>
    <lineage>
        <taxon>Eukaryota</taxon>
        <taxon>Viridiplantae</taxon>
        <taxon>Chlorophyta</taxon>
        <taxon>Mamiellophyceae</taxon>
        <taxon>Mamiellales</taxon>
        <taxon>Mamiellaceae</taxon>
        <taxon>Micromonas</taxon>
    </lineage>
</organism>
<evidence type="ECO:0000313" key="3">
    <source>
        <dbReference type="EMBL" id="EEH54054.1"/>
    </source>
</evidence>
<feature type="region of interest" description="Disordered" evidence="1">
    <location>
        <begin position="31"/>
        <end position="51"/>
    </location>
</feature>
<evidence type="ECO:0000256" key="1">
    <source>
        <dbReference type="SAM" id="MobiDB-lite"/>
    </source>
</evidence>
<dbReference type="GeneID" id="9686864"/>
<evidence type="ECO:0000256" key="2">
    <source>
        <dbReference type="SAM" id="Phobius"/>
    </source>
</evidence>
<feature type="transmembrane region" description="Helical" evidence="2">
    <location>
        <begin position="397"/>
        <end position="414"/>
    </location>
</feature>
<dbReference type="AlphaFoldDB" id="C1N0P5"/>
<dbReference type="KEGG" id="mpp:MICPUCDRAFT_48237"/>
<evidence type="ECO:0000313" key="4">
    <source>
        <dbReference type="Proteomes" id="UP000001876"/>
    </source>
</evidence>
<keyword evidence="2" id="KW-0812">Transmembrane</keyword>
<gene>
    <name evidence="3" type="ORF">MICPUCDRAFT_48237</name>
</gene>
<dbReference type="RefSeq" id="XP_003061424.1">
    <property type="nucleotide sequence ID" value="XM_003061378.1"/>
</dbReference>
<keyword evidence="2" id="KW-0472">Membrane</keyword>
<dbReference type="EMBL" id="GG663744">
    <property type="protein sequence ID" value="EEH54054.1"/>
    <property type="molecule type" value="Genomic_DNA"/>
</dbReference>
<proteinExistence type="predicted"/>